<feature type="region of interest" description="Disordered" evidence="1">
    <location>
        <begin position="280"/>
        <end position="518"/>
    </location>
</feature>
<feature type="compositionally biased region" description="Low complexity" evidence="1">
    <location>
        <begin position="372"/>
        <end position="382"/>
    </location>
</feature>
<comment type="caution">
    <text evidence="2">The sequence shown here is derived from an EMBL/GenBank/DDBJ whole genome shotgun (WGS) entry which is preliminary data.</text>
</comment>
<evidence type="ECO:0000256" key="1">
    <source>
        <dbReference type="SAM" id="MobiDB-lite"/>
    </source>
</evidence>
<accession>A0ABR3VW30</accession>
<evidence type="ECO:0008006" key="4">
    <source>
        <dbReference type="Google" id="ProtNLM"/>
    </source>
</evidence>
<dbReference type="EMBL" id="JAWRVE010000265">
    <property type="protein sequence ID" value="KAL1846500.1"/>
    <property type="molecule type" value="Genomic_DNA"/>
</dbReference>
<feature type="compositionally biased region" description="Basic and acidic residues" evidence="1">
    <location>
        <begin position="292"/>
        <end position="309"/>
    </location>
</feature>
<sequence>MPLMLPFLEVSNLASSSSFYSTITHPLGLRYISAASPSPDLSGSPSIVYGIATSPPVPVFELRQVRPTAARPLKLSRVVFSAASPGAVREFRALVQRVKGVDSGAIEFGDHPEFEESSFGAELVQSKAGPDSAETDLDGNIIKMEVVYMPPVQDYPEWYGGSTVRKTQSTQSEASRILHWNYDVASESAASMSFAPLAPASPSLVSPRQPGRYEERPSLLRRSVTTTTTLLEPTDPMQSPSQSSPGLSAVGAALMGVAAGAALGAGITYSVVRKDFEPPMAQRRSTFPRQYPESRSRRDDGTSVADRRPPPTLLTRQSQASPAGNRDAGVDYDDARSRLSSRSRPAGAPSFRTRSELSTSRRPLMLTDVGTRSHASSRSSARTGEMEDVFVPDHRSQASSRRTSTSKRPPSVRRSSTYDVPEGDGYSYVSAGSHRTQSTIRGPPAPQPEHASRAPSKAASSRVSAATPRRADSYVSARRVPLPASGVGSSYADDDLESLAPSDSISCVGSRRSERMYQ</sequence>
<evidence type="ECO:0000313" key="3">
    <source>
        <dbReference type="Proteomes" id="UP001583177"/>
    </source>
</evidence>
<dbReference type="Gene3D" id="3.10.180.10">
    <property type="entry name" value="2,3-Dihydroxybiphenyl 1,2-Dioxygenase, domain 1"/>
    <property type="match status" value="1"/>
</dbReference>
<feature type="compositionally biased region" description="Low complexity" evidence="1">
    <location>
        <begin position="453"/>
        <end position="466"/>
    </location>
</feature>
<evidence type="ECO:0000313" key="2">
    <source>
        <dbReference type="EMBL" id="KAL1846500.1"/>
    </source>
</evidence>
<reference evidence="2 3" key="1">
    <citation type="journal article" date="2024" name="IMA Fungus">
        <title>IMA Genome - F19 : A genome assembly and annotation guide to empower mycologists, including annotated draft genome sequences of Ceratocystis pirilliformis, Diaporthe australafricana, Fusarium ophioides, Paecilomyces lecythidis, and Sporothrix stenoceras.</title>
        <authorList>
            <person name="Aylward J."/>
            <person name="Wilson A.M."/>
            <person name="Visagie C.M."/>
            <person name="Spraker J."/>
            <person name="Barnes I."/>
            <person name="Buitendag C."/>
            <person name="Ceriani C."/>
            <person name="Del Mar Angel L."/>
            <person name="du Plessis D."/>
            <person name="Fuchs T."/>
            <person name="Gasser K."/>
            <person name="Kramer D."/>
            <person name="Li W."/>
            <person name="Munsamy K."/>
            <person name="Piso A."/>
            <person name="Price J.L."/>
            <person name="Sonnekus B."/>
            <person name="Thomas C."/>
            <person name="van der Nest A."/>
            <person name="van Dijk A."/>
            <person name="van Heerden A."/>
            <person name="van Vuuren N."/>
            <person name="Yilmaz N."/>
            <person name="Duong T.A."/>
            <person name="van der Merwe N.A."/>
            <person name="Wingfield M.J."/>
            <person name="Wingfield B.D."/>
        </authorList>
    </citation>
    <scope>NUCLEOTIDE SEQUENCE [LARGE SCALE GENOMIC DNA]</scope>
    <source>
        <strain evidence="2 3">CMW 18300</strain>
    </source>
</reference>
<dbReference type="InterPro" id="IPR029068">
    <property type="entry name" value="Glyas_Bleomycin-R_OHBP_Dase"/>
</dbReference>
<keyword evidence="3" id="KW-1185">Reference proteome</keyword>
<feature type="compositionally biased region" description="Low complexity" evidence="1">
    <location>
        <begin position="397"/>
        <end position="417"/>
    </location>
</feature>
<protein>
    <recommendedName>
        <fullName evidence="4">Glyoxalase family protein</fullName>
    </recommendedName>
</protein>
<proteinExistence type="predicted"/>
<name>A0ABR3VW30_9PEZI</name>
<dbReference type="Proteomes" id="UP001583177">
    <property type="component" value="Unassembled WGS sequence"/>
</dbReference>
<organism evidence="2 3">
    <name type="scientific">Diaporthe australafricana</name>
    <dbReference type="NCBI Taxonomy" id="127596"/>
    <lineage>
        <taxon>Eukaryota</taxon>
        <taxon>Fungi</taxon>
        <taxon>Dikarya</taxon>
        <taxon>Ascomycota</taxon>
        <taxon>Pezizomycotina</taxon>
        <taxon>Sordariomycetes</taxon>
        <taxon>Sordariomycetidae</taxon>
        <taxon>Diaporthales</taxon>
        <taxon>Diaporthaceae</taxon>
        <taxon>Diaporthe</taxon>
    </lineage>
</organism>
<feature type="region of interest" description="Disordered" evidence="1">
    <location>
        <begin position="200"/>
        <end position="223"/>
    </location>
</feature>
<gene>
    <name evidence="2" type="ORF">Daus18300_014226</name>
</gene>